<evidence type="ECO:0000256" key="1">
    <source>
        <dbReference type="ARBA" id="ARBA00004123"/>
    </source>
</evidence>
<dbReference type="InParanoid" id="A0A1U8BAQ8"/>
<dbReference type="eggNOG" id="ENOG502QVMW">
    <property type="taxonomic scope" value="Eukaryota"/>
</dbReference>
<keyword evidence="2 6" id="KW-0479">Metal-binding</keyword>
<dbReference type="STRING" id="4432.A0A1U8BAQ8"/>
<dbReference type="OMA" id="IWILTCY"/>
<dbReference type="GeneID" id="104612624"/>
<reference evidence="10" key="1">
    <citation type="submission" date="2025-08" db="UniProtKB">
        <authorList>
            <consortium name="RefSeq"/>
        </authorList>
    </citation>
    <scope>IDENTIFICATION</scope>
</reference>
<protein>
    <submittedName>
        <fullName evidence="10">Zinc finger CCCH domain-containing protein 16 isoform X1</fullName>
    </submittedName>
</protein>
<keyword evidence="9" id="KW-1185">Reference proteome</keyword>
<feature type="compositionally biased region" description="Polar residues" evidence="7">
    <location>
        <begin position="95"/>
        <end position="107"/>
    </location>
</feature>
<dbReference type="FunCoup" id="A0A1U8BAQ8">
    <property type="interactions" value="2121"/>
</dbReference>
<evidence type="ECO:0000313" key="9">
    <source>
        <dbReference type="Proteomes" id="UP000189703"/>
    </source>
</evidence>
<dbReference type="SMART" id="SM00356">
    <property type="entry name" value="ZnF_C3H1"/>
    <property type="match status" value="1"/>
</dbReference>
<keyword evidence="5" id="KW-0539">Nucleus</keyword>
<dbReference type="PROSITE" id="PS50103">
    <property type="entry name" value="ZF_C3H1"/>
    <property type="match status" value="1"/>
</dbReference>
<evidence type="ECO:0000256" key="7">
    <source>
        <dbReference type="SAM" id="MobiDB-lite"/>
    </source>
</evidence>
<dbReference type="PANTHER" id="PTHR46527">
    <property type="entry name" value="NUCLEOPORIN-LIKE PROTEIN 2"/>
    <property type="match status" value="1"/>
</dbReference>
<dbReference type="KEGG" id="nnu:104612624"/>
<dbReference type="AlphaFoldDB" id="A0A1U8BAQ8"/>
<dbReference type="InterPro" id="IPR000571">
    <property type="entry name" value="Znf_CCCH"/>
</dbReference>
<dbReference type="GO" id="GO:0061630">
    <property type="term" value="F:ubiquitin protein ligase activity"/>
    <property type="evidence" value="ECO:0000318"/>
    <property type="project" value="GO_Central"/>
</dbReference>
<evidence type="ECO:0000313" key="10">
    <source>
        <dbReference type="RefSeq" id="XP_010278413.1"/>
    </source>
</evidence>
<dbReference type="Pfam" id="PF00642">
    <property type="entry name" value="zf-CCCH"/>
    <property type="match status" value="1"/>
</dbReference>
<evidence type="ECO:0000259" key="8">
    <source>
        <dbReference type="PROSITE" id="PS50103"/>
    </source>
</evidence>
<evidence type="ECO:0000256" key="4">
    <source>
        <dbReference type="ARBA" id="ARBA00022833"/>
    </source>
</evidence>
<dbReference type="InterPro" id="IPR036855">
    <property type="entry name" value="Znf_CCCH_sf"/>
</dbReference>
<feature type="zinc finger region" description="C3H1-type" evidence="6">
    <location>
        <begin position="2"/>
        <end position="29"/>
    </location>
</feature>
<feature type="region of interest" description="Disordered" evidence="7">
    <location>
        <begin position="95"/>
        <end position="115"/>
    </location>
</feature>
<dbReference type="InterPro" id="IPR051767">
    <property type="entry name" value="Nucleoporin_NUP42"/>
</dbReference>
<dbReference type="GO" id="GO:0005634">
    <property type="term" value="C:nucleus"/>
    <property type="evidence" value="ECO:0000318"/>
    <property type="project" value="GO_Central"/>
</dbReference>
<dbReference type="OrthoDB" id="250836at2759"/>
<organism evidence="9 10">
    <name type="scientific">Nelumbo nucifera</name>
    <name type="common">Sacred lotus</name>
    <dbReference type="NCBI Taxonomy" id="4432"/>
    <lineage>
        <taxon>Eukaryota</taxon>
        <taxon>Viridiplantae</taxon>
        <taxon>Streptophyta</taxon>
        <taxon>Embryophyta</taxon>
        <taxon>Tracheophyta</taxon>
        <taxon>Spermatophyta</taxon>
        <taxon>Magnoliopsida</taxon>
        <taxon>Proteales</taxon>
        <taxon>Nelumbonaceae</taxon>
        <taxon>Nelumbo</taxon>
    </lineage>
</organism>
<dbReference type="GO" id="GO:0008270">
    <property type="term" value="F:zinc ion binding"/>
    <property type="evidence" value="ECO:0007669"/>
    <property type="project" value="UniProtKB-KW"/>
</dbReference>
<evidence type="ECO:0000256" key="2">
    <source>
        <dbReference type="ARBA" id="ARBA00022723"/>
    </source>
</evidence>
<accession>A0A1U8BAQ8</accession>
<evidence type="ECO:0000256" key="6">
    <source>
        <dbReference type="PROSITE-ProRule" id="PRU00723"/>
    </source>
</evidence>
<dbReference type="Proteomes" id="UP000189703">
    <property type="component" value="Unplaced"/>
</dbReference>
<dbReference type="SUPFAM" id="SSF90229">
    <property type="entry name" value="CCCH zinc finger"/>
    <property type="match status" value="1"/>
</dbReference>
<feature type="region of interest" description="Disordered" evidence="7">
    <location>
        <begin position="29"/>
        <end position="66"/>
    </location>
</feature>
<gene>
    <name evidence="10" type="primary">LOC104612624</name>
</gene>
<dbReference type="Gene3D" id="4.10.1000.10">
    <property type="entry name" value="Zinc finger, CCCH-type"/>
    <property type="match status" value="1"/>
</dbReference>
<keyword evidence="4 6" id="KW-0862">Zinc</keyword>
<sequence length="370" mass="40725">MYRKKEPCRNFQRGSCQYGERCKFLHVTQQQPKPNPFGFGTGSQYNTNQSQQKPNPFGFGVQSSSQSKGAFDFSAKNQNQFKPFENKWVRSSTLPLSSSRQADNQAQVPPHKCTDPESCKQQIVEDFEHERPLWNLTCYGHCKYHPCDIVGDISYEELRAAAYDGAKNKMSLESIVQRERSLLNSKLIEFENLLRNPYVKPNSVPSGPSPFPGTNSNVSPVAVPNNMPPSMSSFSQLGTSLNLGSGTGASMSLDNPFIQASSFQNSGQTSSGLGVNISTFRNEGTTGSLWSQQPVQPLGSASKFNISNSNNNFTGTISSQFSTSSAVSAQLPSSTNWDSNKTAINKNASIWQEEWNPGEIPEEAPPDEFL</sequence>
<proteinExistence type="predicted"/>
<comment type="subcellular location">
    <subcellularLocation>
        <location evidence="1">Nucleus</location>
    </subcellularLocation>
</comment>
<dbReference type="PANTHER" id="PTHR46527:SF1">
    <property type="entry name" value="NUCLEOPORIN NUP42"/>
    <property type="match status" value="1"/>
</dbReference>
<dbReference type="RefSeq" id="XP_010278413.1">
    <property type="nucleotide sequence ID" value="XM_010280111.2"/>
</dbReference>
<evidence type="ECO:0000256" key="5">
    <source>
        <dbReference type="ARBA" id="ARBA00023242"/>
    </source>
</evidence>
<feature type="domain" description="C3H1-type" evidence="8">
    <location>
        <begin position="2"/>
        <end position="29"/>
    </location>
</feature>
<feature type="compositionally biased region" description="Polar residues" evidence="7">
    <location>
        <begin position="42"/>
        <end position="54"/>
    </location>
</feature>
<name>A0A1U8BAQ8_NELNU</name>
<evidence type="ECO:0000256" key="3">
    <source>
        <dbReference type="ARBA" id="ARBA00022771"/>
    </source>
</evidence>
<keyword evidence="3 6" id="KW-0863">Zinc-finger</keyword>
<dbReference type="GO" id="GO:0016567">
    <property type="term" value="P:protein ubiquitination"/>
    <property type="evidence" value="ECO:0000318"/>
    <property type="project" value="GO_Central"/>
</dbReference>